<evidence type="ECO:0000313" key="3">
    <source>
        <dbReference type="Proteomes" id="UP001333110"/>
    </source>
</evidence>
<evidence type="ECO:0000256" key="1">
    <source>
        <dbReference type="SAM" id="MobiDB-lite"/>
    </source>
</evidence>
<comment type="caution">
    <text evidence="2">The sequence shown here is derived from an EMBL/GenBank/DDBJ whole genome shotgun (WGS) entry which is preliminary data.</text>
</comment>
<protein>
    <submittedName>
        <fullName evidence="2">Uncharacterized protein</fullName>
    </submittedName>
</protein>
<organism evidence="2 3">
    <name type="scientific">Mycteria americana</name>
    <name type="common">Wood stork</name>
    <dbReference type="NCBI Taxonomy" id="33587"/>
    <lineage>
        <taxon>Eukaryota</taxon>
        <taxon>Metazoa</taxon>
        <taxon>Chordata</taxon>
        <taxon>Craniata</taxon>
        <taxon>Vertebrata</taxon>
        <taxon>Euteleostomi</taxon>
        <taxon>Archelosauria</taxon>
        <taxon>Archosauria</taxon>
        <taxon>Dinosauria</taxon>
        <taxon>Saurischia</taxon>
        <taxon>Theropoda</taxon>
        <taxon>Coelurosauria</taxon>
        <taxon>Aves</taxon>
        <taxon>Neognathae</taxon>
        <taxon>Neoaves</taxon>
        <taxon>Aequornithes</taxon>
        <taxon>Ciconiiformes</taxon>
        <taxon>Ciconiidae</taxon>
        <taxon>Mycteria</taxon>
    </lineage>
</organism>
<dbReference type="Proteomes" id="UP001333110">
    <property type="component" value="Unassembled WGS sequence"/>
</dbReference>
<proteinExistence type="predicted"/>
<keyword evidence="3" id="KW-1185">Reference proteome</keyword>
<dbReference type="EMBL" id="JAUNZN010000001">
    <property type="protein sequence ID" value="KAK4832493.1"/>
    <property type="molecule type" value="Genomic_DNA"/>
</dbReference>
<name>A0AAN7PWD8_MYCAM</name>
<gene>
    <name evidence="2" type="ORF">QYF61_023540</name>
</gene>
<evidence type="ECO:0000313" key="2">
    <source>
        <dbReference type="EMBL" id="KAK4832493.1"/>
    </source>
</evidence>
<reference evidence="2 3" key="1">
    <citation type="journal article" date="2023" name="J. Hered.">
        <title>Chromosome-level genome of the wood stork (Mycteria americana) provides insight into avian chromosome evolution.</title>
        <authorList>
            <person name="Flamio R. Jr."/>
            <person name="Ramstad K.M."/>
        </authorList>
    </citation>
    <scope>NUCLEOTIDE SEQUENCE [LARGE SCALE GENOMIC DNA]</scope>
    <source>
        <strain evidence="2">JAX WOST 10</strain>
    </source>
</reference>
<dbReference type="AlphaFoldDB" id="A0AAN7PWD8"/>
<accession>A0AAN7PWD8</accession>
<feature type="region of interest" description="Disordered" evidence="1">
    <location>
        <begin position="95"/>
        <end position="117"/>
    </location>
</feature>
<feature type="compositionally biased region" description="Low complexity" evidence="1">
    <location>
        <begin position="102"/>
        <end position="117"/>
    </location>
</feature>
<sequence length="117" mass="13300">MDSPALDNFKIQLGRNWRRKWNTLLSNLEMLPYLGGPLKDILDRLAGQASRNLMKLNKDKCKVPHLGRMSPCNNTGWALLAWKAALKEKPWGSSWEAKLSMGPQGHQQQKGQQHPDL</sequence>